<organism evidence="2 3">
    <name type="scientific">Pusillimonas minor</name>
    <dbReference type="NCBI Taxonomy" id="2697024"/>
    <lineage>
        <taxon>Bacteria</taxon>
        <taxon>Pseudomonadati</taxon>
        <taxon>Pseudomonadota</taxon>
        <taxon>Betaproteobacteria</taxon>
        <taxon>Burkholderiales</taxon>
        <taxon>Alcaligenaceae</taxon>
        <taxon>Pusillimonas</taxon>
    </lineage>
</organism>
<dbReference type="GO" id="GO:0003677">
    <property type="term" value="F:DNA binding"/>
    <property type="evidence" value="ECO:0007669"/>
    <property type="project" value="UniProtKB-KW"/>
</dbReference>
<accession>A0A842HT72</accession>
<feature type="domain" description="HTH marR-type" evidence="1">
    <location>
        <begin position="97"/>
        <end position="158"/>
    </location>
</feature>
<dbReference type="InterPro" id="IPR000835">
    <property type="entry name" value="HTH_MarR-typ"/>
</dbReference>
<reference evidence="2 3" key="1">
    <citation type="submission" date="2020-08" db="EMBL/GenBank/DDBJ databases">
        <title>Paraeoetvoesia sp. YC-7-48 draft genome sequence.</title>
        <authorList>
            <person name="Yao L."/>
        </authorList>
    </citation>
    <scope>NUCLEOTIDE SEQUENCE [LARGE SCALE GENOMIC DNA]</scope>
    <source>
        <strain evidence="3">YC-7-48</strain>
    </source>
</reference>
<evidence type="ECO:0000313" key="3">
    <source>
        <dbReference type="Proteomes" id="UP000545386"/>
    </source>
</evidence>
<evidence type="ECO:0000259" key="1">
    <source>
        <dbReference type="Pfam" id="PF13463"/>
    </source>
</evidence>
<dbReference type="GO" id="GO:0003700">
    <property type="term" value="F:DNA-binding transcription factor activity"/>
    <property type="evidence" value="ECO:0007669"/>
    <property type="project" value="InterPro"/>
</dbReference>
<dbReference type="Proteomes" id="UP000545386">
    <property type="component" value="Unassembled WGS sequence"/>
</dbReference>
<dbReference type="SUPFAM" id="SSF46785">
    <property type="entry name" value="Winged helix' DNA-binding domain"/>
    <property type="match status" value="1"/>
</dbReference>
<proteinExistence type="predicted"/>
<protein>
    <submittedName>
        <fullName evidence="2">Winged helix DNA-binding protein</fullName>
    </submittedName>
</protein>
<name>A0A842HT72_9BURK</name>
<gene>
    <name evidence="2" type="ORF">GTU67_08845</name>
</gene>
<comment type="caution">
    <text evidence="2">The sequence shown here is derived from an EMBL/GenBank/DDBJ whole genome shotgun (WGS) entry which is preliminary data.</text>
</comment>
<keyword evidence="3" id="KW-1185">Reference proteome</keyword>
<sequence length="211" mass="22984">MNDGRARVRSDAPGKVKAPVKVKDAAAKAAVRASAEFEEVSPVVSPLRILSSAHLAEGPHASLSEFEFGLIVCHNAFSRWVVRCMRAAGGHDLAVTDVLVLHHVYHRQRAKRLADICFTLNYEDTYVITYSLKKLQNAGLVAGEKVGKEMFYTVTDDGAAMLDRFRDVRAGCLLPAVEGELADADQLSRMAERLRALSGLYDQAARAASSL</sequence>
<dbReference type="AlphaFoldDB" id="A0A842HT72"/>
<dbReference type="Gene3D" id="1.10.10.10">
    <property type="entry name" value="Winged helix-like DNA-binding domain superfamily/Winged helix DNA-binding domain"/>
    <property type="match status" value="1"/>
</dbReference>
<dbReference type="InterPro" id="IPR036388">
    <property type="entry name" value="WH-like_DNA-bd_sf"/>
</dbReference>
<keyword evidence="2" id="KW-0238">DNA-binding</keyword>
<dbReference type="EMBL" id="JACJUU010000005">
    <property type="protein sequence ID" value="MBC2770015.1"/>
    <property type="molecule type" value="Genomic_DNA"/>
</dbReference>
<dbReference type="Pfam" id="PF13463">
    <property type="entry name" value="HTH_27"/>
    <property type="match status" value="1"/>
</dbReference>
<dbReference type="InterPro" id="IPR036390">
    <property type="entry name" value="WH_DNA-bd_sf"/>
</dbReference>
<evidence type="ECO:0000313" key="2">
    <source>
        <dbReference type="EMBL" id="MBC2770015.1"/>
    </source>
</evidence>